<dbReference type="EMBL" id="BMFK01000001">
    <property type="protein sequence ID" value="GGE61668.1"/>
    <property type="molecule type" value="Genomic_DNA"/>
</dbReference>
<feature type="region of interest" description="Disordered" evidence="1">
    <location>
        <begin position="32"/>
        <end position="74"/>
    </location>
</feature>
<keyword evidence="3" id="KW-0732">Signal</keyword>
<evidence type="ECO:0000256" key="3">
    <source>
        <dbReference type="SAM" id="SignalP"/>
    </source>
</evidence>
<keyword evidence="2" id="KW-0472">Membrane</keyword>
<reference evidence="4" key="2">
    <citation type="submission" date="2020-09" db="EMBL/GenBank/DDBJ databases">
        <authorList>
            <person name="Sun Q."/>
            <person name="Zhou Y."/>
        </authorList>
    </citation>
    <scope>NUCLEOTIDE SEQUENCE</scope>
    <source>
        <strain evidence="4">CGMCC 1.12698</strain>
    </source>
</reference>
<evidence type="ECO:0008006" key="6">
    <source>
        <dbReference type="Google" id="ProtNLM"/>
    </source>
</evidence>
<dbReference type="AlphaFoldDB" id="A0A917EN26"/>
<accession>A0A917EN26</accession>
<reference evidence="4" key="1">
    <citation type="journal article" date="2014" name="Int. J. Syst. Evol. Microbiol.">
        <title>Complete genome sequence of Corynebacterium casei LMG S-19264T (=DSM 44701T), isolated from a smear-ripened cheese.</title>
        <authorList>
            <consortium name="US DOE Joint Genome Institute (JGI-PGF)"/>
            <person name="Walter F."/>
            <person name="Albersmeier A."/>
            <person name="Kalinowski J."/>
            <person name="Ruckert C."/>
        </authorList>
    </citation>
    <scope>NUCLEOTIDE SEQUENCE</scope>
    <source>
        <strain evidence="4">CGMCC 1.12698</strain>
    </source>
</reference>
<evidence type="ECO:0000313" key="5">
    <source>
        <dbReference type="Proteomes" id="UP000605259"/>
    </source>
</evidence>
<gene>
    <name evidence="4" type="ORF">GCM10007140_10000</name>
</gene>
<evidence type="ECO:0000313" key="4">
    <source>
        <dbReference type="EMBL" id="GGE61668.1"/>
    </source>
</evidence>
<sequence>MFKKIMVICTAFMLVFATVSFVSVGTVDAKSYKSGKKSYDSKPKQNNSNVNKKEDSNVNAKKTTPETTKSSKGGFMKGMLLGGLGGLLLGSLFSGMGMFGEILAFMVNALLMAGIVLIAIRIFKHFKNKRKKKVEEAAWKQ</sequence>
<evidence type="ECO:0000256" key="2">
    <source>
        <dbReference type="SAM" id="Phobius"/>
    </source>
</evidence>
<dbReference type="RefSeq" id="WP_188387309.1">
    <property type="nucleotide sequence ID" value="NZ_BMFK01000001.1"/>
</dbReference>
<keyword evidence="2" id="KW-1133">Transmembrane helix</keyword>
<dbReference type="PANTHER" id="PTHR41542:SF1">
    <property type="entry name" value="BLL5807 PROTEIN"/>
    <property type="match status" value="1"/>
</dbReference>
<feature type="transmembrane region" description="Helical" evidence="2">
    <location>
        <begin position="102"/>
        <end position="123"/>
    </location>
</feature>
<keyword evidence="2" id="KW-0812">Transmembrane</keyword>
<protein>
    <recommendedName>
        <fullName evidence="6">Preprotein translocase subunit Tim44</fullName>
    </recommendedName>
</protein>
<name>A0A917EN26_9BACI</name>
<evidence type="ECO:0000256" key="1">
    <source>
        <dbReference type="SAM" id="MobiDB-lite"/>
    </source>
</evidence>
<dbReference type="PANTHER" id="PTHR41542">
    <property type="entry name" value="BLL5807 PROTEIN"/>
    <property type="match status" value="1"/>
</dbReference>
<proteinExistence type="predicted"/>
<keyword evidence="5" id="KW-1185">Reference proteome</keyword>
<organism evidence="4 5">
    <name type="scientific">Priestia taiwanensis</name>
    <dbReference type="NCBI Taxonomy" id="1347902"/>
    <lineage>
        <taxon>Bacteria</taxon>
        <taxon>Bacillati</taxon>
        <taxon>Bacillota</taxon>
        <taxon>Bacilli</taxon>
        <taxon>Bacillales</taxon>
        <taxon>Bacillaceae</taxon>
        <taxon>Priestia</taxon>
    </lineage>
</organism>
<dbReference type="Proteomes" id="UP000605259">
    <property type="component" value="Unassembled WGS sequence"/>
</dbReference>
<feature type="signal peptide" evidence="3">
    <location>
        <begin position="1"/>
        <end position="22"/>
    </location>
</feature>
<feature type="compositionally biased region" description="Low complexity" evidence="1">
    <location>
        <begin position="61"/>
        <end position="74"/>
    </location>
</feature>
<comment type="caution">
    <text evidence="4">The sequence shown here is derived from an EMBL/GenBank/DDBJ whole genome shotgun (WGS) entry which is preliminary data.</text>
</comment>
<feature type="chain" id="PRO_5038931080" description="Preprotein translocase subunit Tim44" evidence="3">
    <location>
        <begin position="23"/>
        <end position="141"/>
    </location>
</feature>